<dbReference type="KEGG" id="pfer:IRI77_16940"/>
<evidence type="ECO:0000313" key="4">
    <source>
        <dbReference type="Proteomes" id="UP000593892"/>
    </source>
</evidence>
<evidence type="ECO:0000313" key="3">
    <source>
        <dbReference type="EMBL" id="QOY91565.1"/>
    </source>
</evidence>
<evidence type="ECO:0008006" key="5">
    <source>
        <dbReference type="Google" id="ProtNLM"/>
    </source>
</evidence>
<keyword evidence="2" id="KW-0732">Signal</keyword>
<feature type="signal peptide" evidence="2">
    <location>
        <begin position="1"/>
        <end position="17"/>
    </location>
</feature>
<dbReference type="Proteomes" id="UP000593892">
    <property type="component" value="Chromosome"/>
</dbReference>
<accession>A0A7S7NXF3</accession>
<gene>
    <name evidence="3" type="ORF">IRI77_16940</name>
</gene>
<protein>
    <recommendedName>
        <fullName evidence="5">Lipoprotein</fullName>
    </recommendedName>
</protein>
<organism evidence="3 4">
    <name type="scientific">Paludibaculum fermentans</name>
    <dbReference type="NCBI Taxonomy" id="1473598"/>
    <lineage>
        <taxon>Bacteria</taxon>
        <taxon>Pseudomonadati</taxon>
        <taxon>Acidobacteriota</taxon>
        <taxon>Terriglobia</taxon>
        <taxon>Bryobacterales</taxon>
        <taxon>Bryobacteraceae</taxon>
        <taxon>Paludibaculum</taxon>
    </lineage>
</organism>
<proteinExistence type="predicted"/>
<keyword evidence="4" id="KW-1185">Reference proteome</keyword>
<dbReference type="EMBL" id="CP063849">
    <property type="protein sequence ID" value="QOY91565.1"/>
    <property type="molecule type" value="Genomic_DNA"/>
</dbReference>
<reference evidence="3 4" key="1">
    <citation type="submission" date="2020-10" db="EMBL/GenBank/DDBJ databases">
        <title>Complete genome sequence of Paludibaculum fermentans P105T, a facultatively anaerobic acidobacterium capable of dissimilatory Fe(III) reduction.</title>
        <authorList>
            <person name="Dedysh S.N."/>
            <person name="Beletsky A.V."/>
            <person name="Kulichevskaya I.S."/>
            <person name="Mardanov A.V."/>
            <person name="Ravin N.V."/>
        </authorList>
    </citation>
    <scope>NUCLEOTIDE SEQUENCE [LARGE SCALE GENOMIC DNA]</scope>
    <source>
        <strain evidence="3 4">P105</strain>
    </source>
</reference>
<feature type="region of interest" description="Disordered" evidence="1">
    <location>
        <begin position="23"/>
        <end position="43"/>
    </location>
</feature>
<name>A0A7S7NXF3_PALFE</name>
<dbReference type="RefSeq" id="WP_194453219.1">
    <property type="nucleotide sequence ID" value="NZ_CP063849.1"/>
</dbReference>
<evidence type="ECO:0000256" key="2">
    <source>
        <dbReference type="SAM" id="SignalP"/>
    </source>
</evidence>
<feature type="chain" id="PRO_5033018908" description="Lipoprotein" evidence="2">
    <location>
        <begin position="18"/>
        <end position="157"/>
    </location>
</feature>
<evidence type="ECO:0000256" key="1">
    <source>
        <dbReference type="SAM" id="MobiDB-lite"/>
    </source>
</evidence>
<dbReference type="AlphaFoldDB" id="A0A7S7NXF3"/>
<dbReference type="PROSITE" id="PS51257">
    <property type="entry name" value="PROKAR_LIPOPROTEIN"/>
    <property type="match status" value="1"/>
</dbReference>
<sequence length="157" mass="16581">MRPAILLPAFAALLFLAGCSPETKPEPAPVKKAAAPPADESRRFPSANRVETNITADHLLGHDFLPGGNIAHYKKGAKEFDLILLRTSSAEAAGILLFDYKTHLANPKVVPGFGGFAGKDGARDAFLFAKGKYLAGVIGLPEAEADALAREFAALIQ</sequence>